<comment type="caution">
    <text evidence="2">The sequence shown here is derived from an EMBL/GenBank/DDBJ whole genome shotgun (WGS) entry which is preliminary data.</text>
</comment>
<keyword evidence="1" id="KW-1133">Transmembrane helix</keyword>
<reference evidence="2 3" key="1">
    <citation type="submission" date="2022-03" db="EMBL/GenBank/DDBJ databases">
        <authorList>
            <person name="Nunn A."/>
            <person name="Chopra R."/>
            <person name="Nunn A."/>
            <person name="Contreras Garrido A."/>
        </authorList>
    </citation>
    <scope>NUCLEOTIDE SEQUENCE [LARGE SCALE GENOMIC DNA]</scope>
</reference>
<evidence type="ECO:0000256" key="1">
    <source>
        <dbReference type="SAM" id="Phobius"/>
    </source>
</evidence>
<dbReference type="EMBL" id="CAJVSB020000126">
    <property type="protein sequence ID" value="CAH2041845.1"/>
    <property type="molecule type" value="Genomic_DNA"/>
</dbReference>
<protein>
    <submittedName>
        <fullName evidence="2">Uncharacterized protein</fullName>
    </submittedName>
</protein>
<feature type="transmembrane region" description="Helical" evidence="1">
    <location>
        <begin position="254"/>
        <end position="278"/>
    </location>
</feature>
<dbReference type="Proteomes" id="UP000836841">
    <property type="component" value="Unassembled WGS sequence"/>
</dbReference>
<sequence>MCPTPHPHISNLLSVTASNKHLNPDPFPEQEDVFLLIHILECGILVGVHPNRVEGDVENPTSVPPHSWSSRLVSVTWQPLNFTIWEVIGWLVPLVKHLKDKKLKHHQALQVVKLLCKQLERLPDPKDASSHTIDAVIEAAIQVRNRCENVFNLAYQMSKIRLAMMDVYVDNGNTILHLAGQLAPRYKLSLVSGAALQMQYELQWFKEVEKFMTPRMKNSTNIDNKTPQEVFTEAHKDLVNDGEKWMKDTANSCTIAAALIVTIGKAWILIGVAALASLPITSFVFLQFPLLVDVISSTYGPGVFGKKSDRAFR</sequence>
<dbReference type="GO" id="GO:0016020">
    <property type="term" value="C:membrane"/>
    <property type="evidence" value="ECO:0007669"/>
    <property type="project" value="TreeGrafter"/>
</dbReference>
<accession>A0AAU9RGE9</accession>
<organism evidence="2 3">
    <name type="scientific">Thlaspi arvense</name>
    <name type="common">Field penny-cress</name>
    <dbReference type="NCBI Taxonomy" id="13288"/>
    <lineage>
        <taxon>Eukaryota</taxon>
        <taxon>Viridiplantae</taxon>
        <taxon>Streptophyta</taxon>
        <taxon>Embryophyta</taxon>
        <taxon>Tracheophyta</taxon>
        <taxon>Spermatophyta</taxon>
        <taxon>Magnoliopsida</taxon>
        <taxon>eudicotyledons</taxon>
        <taxon>Gunneridae</taxon>
        <taxon>Pentapetalae</taxon>
        <taxon>rosids</taxon>
        <taxon>malvids</taxon>
        <taxon>Brassicales</taxon>
        <taxon>Brassicaceae</taxon>
        <taxon>Thlaspideae</taxon>
        <taxon>Thlaspi</taxon>
    </lineage>
</organism>
<keyword evidence="1" id="KW-0812">Transmembrane</keyword>
<proteinExistence type="predicted"/>
<dbReference type="PANTHER" id="PTHR24177:SF435">
    <property type="entry name" value="ANKYRIN REPEAT-CONTAINING PROTEIN NPR4-LIKE"/>
    <property type="match status" value="1"/>
</dbReference>
<feature type="transmembrane region" description="Helical" evidence="1">
    <location>
        <begin position="284"/>
        <end position="304"/>
    </location>
</feature>
<evidence type="ECO:0000313" key="2">
    <source>
        <dbReference type="EMBL" id="CAH2041845.1"/>
    </source>
</evidence>
<gene>
    <name evidence="2" type="ORF">TAV2_LOCUS4547</name>
</gene>
<evidence type="ECO:0000313" key="3">
    <source>
        <dbReference type="Proteomes" id="UP000836841"/>
    </source>
</evidence>
<keyword evidence="3" id="KW-1185">Reference proteome</keyword>
<keyword evidence="1" id="KW-0472">Membrane</keyword>
<dbReference type="PANTHER" id="PTHR24177">
    <property type="entry name" value="CASKIN"/>
    <property type="match status" value="1"/>
</dbReference>
<name>A0AAU9RGE9_THLAR</name>
<dbReference type="AlphaFoldDB" id="A0AAU9RGE9"/>